<protein>
    <recommendedName>
        <fullName evidence="3">Dihydrothymine dehydrogenase</fullName>
    </recommendedName>
    <alternativeName>
        <fullName evidence="2">Dihydrouracil dehydrogenase</fullName>
    </alternativeName>
</protein>
<evidence type="ECO:0000313" key="7">
    <source>
        <dbReference type="WBParaSite" id="MhA1_Contig740.frz3.fgene2"/>
    </source>
</evidence>
<evidence type="ECO:0000256" key="3">
    <source>
        <dbReference type="ARBA" id="ARBA00032722"/>
    </source>
</evidence>
<dbReference type="GO" id="GO:0050661">
    <property type="term" value="F:NADP binding"/>
    <property type="evidence" value="ECO:0007669"/>
    <property type="project" value="TreeGrafter"/>
</dbReference>
<dbReference type="InterPro" id="IPR036188">
    <property type="entry name" value="FAD/NAD-bd_sf"/>
</dbReference>
<dbReference type="GO" id="GO:0002058">
    <property type="term" value="F:uracil binding"/>
    <property type="evidence" value="ECO:0007669"/>
    <property type="project" value="TreeGrafter"/>
</dbReference>
<dbReference type="Proteomes" id="UP000095281">
    <property type="component" value="Unplaced"/>
</dbReference>
<keyword evidence="1" id="KW-0560">Oxidoreductase</keyword>
<dbReference type="PANTHER" id="PTHR43073">
    <property type="entry name" value="DIHYDROPYRIMIDINE DEHYDROGENASE [NADP(+)]"/>
    <property type="match status" value="1"/>
</dbReference>
<feature type="domain" description="FAD/NAD(P)-binding" evidence="4">
    <location>
        <begin position="244"/>
        <end position="483"/>
    </location>
</feature>
<dbReference type="Pfam" id="PF07992">
    <property type="entry name" value="Pyr_redox_2"/>
    <property type="match status" value="1"/>
</dbReference>
<sequence>MGVINGEYTKDSPDIESLLELNPRVQLNATLKPSYETKLEKHRWKRNANKSCNGCVENLYENDFRDIKHTTLSERGALREAMRCLKCADAPCQKSCPTQLDIKSFISSIANKNYYGAAKLIFSDNPLGLTCGMVCPTSDLCVGSCNLYATEEGPINIGGLQQFATEIFMRMNIRQIVNPEIIKKRNEAHKEPIALLGSGPASISCASFLARLGYTDLTIYEKEEYLGGLRHNSELLLKIVTGRQLHKNDLTLEKLKASGCKAVFIGIGLPEPKRAPIFEGLKPNNGFYTSKEFLPLVSIASKQGCNCSCSKTPKLPKLNGRVIVLGAGDTAFDCATSSLRCGAKKVTVVFRRGFTAIRAVPEEMEAAREEKCEFMPFMSPRKVNMRDGRIVSVEFAKMEQELDGQWFEDVDQTFTLRADWVISAFGSDLVDPGVKEAIKPLKFDNIGIPIVDTKTQQSSEDWVFLGGDVAGVAETTVESVNDGKTAAWHIHRYIQSLHGFSTSAKPELPLFCTPIDEAI</sequence>
<dbReference type="FunFam" id="3.50.50.60:FF:000061">
    <property type="entry name" value="Dihydropyrimidine dehydrogenase [NADP(+)]"/>
    <property type="match status" value="1"/>
</dbReference>
<reference evidence="7" key="1">
    <citation type="submission" date="2016-11" db="UniProtKB">
        <authorList>
            <consortium name="WormBaseParasite"/>
        </authorList>
    </citation>
    <scope>IDENTIFICATION</scope>
</reference>
<dbReference type="Gene3D" id="3.50.50.60">
    <property type="entry name" value="FAD/NAD(P)-binding domain"/>
    <property type="match status" value="3"/>
</dbReference>
<organism evidence="6 7">
    <name type="scientific">Meloidogyne hapla</name>
    <name type="common">Root-knot nematode worm</name>
    <dbReference type="NCBI Taxonomy" id="6305"/>
    <lineage>
        <taxon>Eukaryota</taxon>
        <taxon>Metazoa</taxon>
        <taxon>Ecdysozoa</taxon>
        <taxon>Nematoda</taxon>
        <taxon>Chromadorea</taxon>
        <taxon>Rhabditida</taxon>
        <taxon>Tylenchina</taxon>
        <taxon>Tylenchomorpha</taxon>
        <taxon>Tylenchoidea</taxon>
        <taxon>Meloidogynidae</taxon>
        <taxon>Meloidogyninae</taxon>
        <taxon>Meloidogyne</taxon>
    </lineage>
</organism>
<dbReference type="GO" id="GO:0017113">
    <property type="term" value="F:dihydropyrimidine dehydrogenase (NADP+) activity"/>
    <property type="evidence" value="ECO:0007669"/>
    <property type="project" value="TreeGrafter"/>
</dbReference>
<dbReference type="GO" id="GO:0005829">
    <property type="term" value="C:cytosol"/>
    <property type="evidence" value="ECO:0007669"/>
    <property type="project" value="TreeGrafter"/>
</dbReference>
<dbReference type="Pfam" id="PF14691">
    <property type="entry name" value="Fer4_20"/>
    <property type="match status" value="1"/>
</dbReference>
<dbReference type="InterPro" id="IPR023753">
    <property type="entry name" value="FAD/NAD-binding_dom"/>
</dbReference>
<evidence type="ECO:0000259" key="5">
    <source>
        <dbReference type="Pfam" id="PF14691"/>
    </source>
</evidence>
<feature type="domain" description="Dihydroprymidine dehydrogenase" evidence="5">
    <location>
        <begin position="63"/>
        <end position="172"/>
    </location>
</feature>
<keyword evidence="6" id="KW-1185">Reference proteome</keyword>
<dbReference type="AlphaFoldDB" id="A0A1I8BX57"/>
<dbReference type="Gene3D" id="1.10.1060.10">
    <property type="entry name" value="Alpha-helical ferredoxin"/>
    <property type="match status" value="1"/>
</dbReference>
<accession>A0A1I8BX57</accession>
<dbReference type="PANTHER" id="PTHR43073:SF2">
    <property type="entry name" value="DIHYDROPYRIMIDINE DEHYDROGENASE [NADP(+)]"/>
    <property type="match status" value="1"/>
</dbReference>
<evidence type="ECO:0000259" key="4">
    <source>
        <dbReference type="Pfam" id="PF07992"/>
    </source>
</evidence>
<dbReference type="SUPFAM" id="SSF46548">
    <property type="entry name" value="alpha-helical ferredoxin"/>
    <property type="match status" value="1"/>
</dbReference>
<dbReference type="GO" id="GO:0051536">
    <property type="term" value="F:iron-sulfur cluster binding"/>
    <property type="evidence" value="ECO:0007669"/>
    <property type="project" value="InterPro"/>
</dbReference>
<dbReference type="SUPFAM" id="SSF51971">
    <property type="entry name" value="Nucleotide-binding domain"/>
    <property type="match status" value="2"/>
</dbReference>
<dbReference type="FunFam" id="1.10.1060.10:FF:000007">
    <property type="entry name" value="Dihydropyrimidine dehydrogenase [NADP(+)]"/>
    <property type="match status" value="1"/>
</dbReference>
<dbReference type="GO" id="GO:0006212">
    <property type="term" value="P:uracil catabolic process"/>
    <property type="evidence" value="ECO:0007669"/>
    <property type="project" value="TreeGrafter"/>
</dbReference>
<proteinExistence type="predicted"/>
<dbReference type="InterPro" id="IPR028261">
    <property type="entry name" value="DPD_II"/>
</dbReference>
<evidence type="ECO:0000256" key="2">
    <source>
        <dbReference type="ARBA" id="ARBA00030119"/>
    </source>
</evidence>
<dbReference type="GO" id="GO:0006210">
    <property type="term" value="P:thymine catabolic process"/>
    <property type="evidence" value="ECO:0007669"/>
    <property type="project" value="TreeGrafter"/>
</dbReference>
<dbReference type="OMA" id="QRYATDW"/>
<dbReference type="WBParaSite" id="MhA1_Contig740.frz3.fgene2">
    <property type="protein sequence ID" value="MhA1_Contig740.frz3.fgene2"/>
    <property type="gene ID" value="MhA1_Contig740.frz3.fgene2"/>
</dbReference>
<evidence type="ECO:0000313" key="6">
    <source>
        <dbReference type="Proteomes" id="UP000095281"/>
    </source>
</evidence>
<dbReference type="PRINTS" id="PR00419">
    <property type="entry name" value="ADXRDTASE"/>
</dbReference>
<name>A0A1I8BX57_MELHA</name>
<evidence type="ECO:0000256" key="1">
    <source>
        <dbReference type="ARBA" id="ARBA00023002"/>
    </source>
</evidence>
<dbReference type="InterPro" id="IPR009051">
    <property type="entry name" value="Helical_ferredxn"/>
</dbReference>